<dbReference type="EMBL" id="KI912116">
    <property type="protein sequence ID" value="ETS77045.1"/>
    <property type="molecule type" value="Genomic_DNA"/>
</dbReference>
<dbReference type="InterPro" id="IPR031348">
    <property type="entry name" value="PigL_N"/>
</dbReference>
<dbReference type="AlphaFoldDB" id="W3WT64"/>
<proteinExistence type="predicted"/>
<sequence>MAEPVGLVSGVLALAVFAFKSGAQLYDTINDFKSHPRQVRELLTELSGLVSVLQKLSRTGDLGLDLDLTALRLTLEQCRRSCDDVQNELLTYCSRSRVDRTSFRDWAKLKYCGGDGIEGFRQQLIGYKSTITVVLSFANLRASATTTEAIYSCRDLIATTTTDLEAHLQDVQQKLEVLTQRAASGPSFDETVRRSMEEEQRSTEKGLEFCAMLSQAIEKIQVDFFGNEQNSTNSQRHNTTSEMLFGEGLDGCMHHMRFTLEQLEKRRKTITDSLSSGSSATIRTREQASLNELQAEAKTLRHCLNFCTDIDAVLESQISNIENHAEGDDTIQFMVSTNGKPVNGKNRGNGLRLKQAGGHFSEESLQQLSQDFKTISIHHQTGLQEHTRKTSMSADGGDDVSRKPEPPFGKRHGPGFTLAKHLASTTSAGHETN</sequence>
<feature type="domain" description="Azaphilone pigments biosynthesis cluster protein L N-terminal" evidence="3">
    <location>
        <begin position="2"/>
        <end position="211"/>
    </location>
</feature>
<evidence type="ECO:0000313" key="5">
    <source>
        <dbReference type="Proteomes" id="UP000030651"/>
    </source>
</evidence>
<evidence type="ECO:0000259" key="3">
    <source>
        <dbReference type="Pfam" id="PF17111"/>
    </source>
</evidence>
<dbReference type="Pfam" id="PF17111">
    <property type="entry name" value="PigL_N"/>
    <property type="match status" value="1"/>
</dbReference>
<gene>
    <name evidence="4" type="ORF">PFICI_10919</name>
</gene>
<dbReference type="OMA" id="QCMDICS"/>
<dbReference type="eggNOG" id="ENOG502SICT">
    <property type="taxonomic scope" value="Eukaryota"/>
</dbReference>
<evidence type="ECO:0000313" key="4">
    <source>
        <dbReference type="EMBL" id="ETS77045.1"/>
    </source>
</evidence>
<keyword evidence="2" id="KW-0732">Signal</keyword>
<evidence type="ECO:0000256" key="1">
    <source>
        <dbReference type="SAM" id="MobiDB-lite"/>
    </source>
</evidence>
<dbReference type="Proteomes" id="UP000030651">
    <property type="component" value="Unassembled WGS sequence"/>
</dbReference>
<name>W3WT64_PESFW</name>
<evidence type="ECO:0000256" key="2">
    <source>
        <dbReference type="SAM" id="SignalP"/>
    </source>
</evidence>
<feature type="region of interest" description="Disordered" evidence="1">
    <location>
        <begin position="381"/>
        <end position="416"/>
    </location>
</feature>
<organism evidence="4 5">
    <name type="scientific">Pestalotiopsis fici (strain W106-1 / CGMCC3.15140)</name>
    <dbReference type="NCBI Taxonomy" id="1229662"/>
    <lineage>
        <taxon>Eukaryota</taxon>
        <taxon>Fungi</taxon>
        <taxon>Dikarya</taxon>
        <taxon>Ascomycota</taxon>
        <taxon>Pezizomycotina</taxon>
        <taxon>Sordariomycetes</taxon>
        <taxon>Xylariomycetidae</taxon>
        <taxon>Amphisphaeriales</taxon>
        <taxon>Sporocadaceae</taxon>
        <taxon>Pestalotiopsis</taxon>
    </lineage>
</organism>
<dbReference type="OrthoDB" id="428260at2759"/>
<feature type="signal peptide" evidence="2">
    <location>
        <begin position="1"/>
        <end position="23"/>
    </location>
</feature>
<feature type="chain" id="PRO_5004834176" description="Azaphilone pigments biosynthesis cluster protein L N-terminal domain-containing protein" evidence="2">
    <location>
        <begin position="24"/>
        <end position="433"/>
    </location>
</feature>
<reference evidence="5" key="1">
    <citation type="journal article" date="2015" name="BMC Genomics">
        <title>Genomic and transcriptomic analysis of the endophytic fungus Pestalotiopsis fici reveals its lifestyle and high potential for synthesis of natural products.</title>
        <authorList>
            <person name="Wang X."/>
            <person name="Zhang X."/>
            <person name="Liu L."/>
            <person name="Xiang M."/>
            <person name="Wang W."/>
            <person name="Sun X."/>
            <person name="Che Y."/>
            <person name="Guo L."/>
            <person name="Liu G."/>
            <person name="Guo L."/>
            <person name="Wang C."/>
            <person name="Yin W.B."/>
            <person name="Stadler M."/>
            <person name="Zhang X."/>
            <person name="Liu X."/>
        </authorList>
    </citation>
    <scope>NUCLEOTIDE SEQUENCE [LARGE SCALE GENOMIC DNA]</scope>
    <source>
        <strain evidence="5">W106-1 / CGMCC3.15140</strain>
    </source>
</reference>
<dbReference type="KEGG" id="pfy:PFICI_10919"/>
<dbReference type="InParanoid" id="W3WT64"/>
<dbReference type="HOGENOM" id="CLU_032923_1_0_1"/>
<keyword evidence="5" id="KW-1185">Reference proteome</keyword>
<dbReference type="GeneID" id="19275932"/>
<dbReference type="RefSeq" id="XP_007837691.1">
    <property type="nucleotide sequence ID" value="XM_007839500.1"/>
</dbReference>
<accession>W3WT64</accession>
<dbReference type="STRING" id="1229662.W3WT64"/>
<protein>
    <recommendedName>
        <fullName evidence="3">Azaphilone pigments biosynthesis cluster protein L N-terminal domain-containing protein</fullName>
    </recommendedName>
</protein>